<dbReference type="AlphaFoldDB" id="A0A5R9GJC6"/>
<dbReference type="InterPro" id="IPR036390">
    <property type="entry name" value="WH_DNA-bd_sf"/>
</dbReference>
<protein>
    <submittedName>
        <fullName evidence="1">DNA-binding response regulator</fullName>
    </submittedName>
</protein>
<evidence type="ECO:0000313" key="2">
    <source>
        <dbReference type="Proteomes" id="UP000309676"/>
    </source>
</evidence>
<comment type="caution">
    <text evidence="1">The sequence shown here is derived from an EMBL/GenBank/DDBJ whole genome shotgun (WGS) entry which is preliminary data.</text>
</comment>
<dbReference type="GO" id="GO:0003677">
    <property type="term" value="F:DNA binding"/>
    <property type="evidence" value="ECO:0007669"/>
    <property type="project" value="UniProtKB-KW"/>
</dbReference>
<keyword evidence="2" id="KW-1185">Reference proteome</keyword>
<gene>
    <name evidence="1" type="ORF">FE782_04805</name>
</gene>
<proteinExistence type="predicted"/>
<dbReference type="EMBL" id="VCIW01000002">
    <property type="protein sequence ID" value="TLS53594.1"/>
    <property type="molecule type" value="Genomic_DNA"/>
</dbReference>
<organism evidence="1 2">
    <name type="scientific">Paenibacillus antri</name>
    <dbReference type="NCBI Taxonomy" id="2582848"/>
    <lineage>
        <taxon>Bacteria</taxon>
        <taxon>Bacillati</taxon>
        <taxon>Bacillota</taxon>
        <taxon>Bacilli</taxon>
        <taxon>Bacillales</taxon>
        <taxon>Paenibacillaceae</taxon>
        <taxon>Paenibacillus</taxon>
    </lineage>
</organism>
<evidence type="ECO:0000313" key="1">
    <source>
        <dbReference type="EMBL" id="TLS53594.1"/>
    </source>
</evidence>
<dbReference type="OrthoDB" id="2677830at2"/>
<dbReference type="Gene3D" id="1.10.10.10">
    <property type="entry name" value="Winged helix-like DNA-binding domain superfamily/Winged helix DNA-binding domain"/>
    <property type="match status" value="1"/>
</dbReference>
<dbReference type="InterPro" id="IPR036388">
    <property type="entry name" value="WH-like_DNA-bd_sf"/>
</dbReference>
<sequence length="223" mass="25736">MDKGFAEAHGRWLEQHKQSREGERLRRLVDGHAYLEKAFLEKVWWPAFGTLDDLHPEYEVSDYNDGRRYIDHAYKPNGLRLALEADGFNPHIRDIERWDHADNVLRDLHLTADGWTVLHFSSDVIKYRSRQAQQLLRQIVWGREGRSSGEELSLEAREVLRFLKRQGGVAAPKDIIAHLGKSPNTVRKAVHELAERSLIRPVNPHAKVARAYEVTQRGRGIGL</sequence>
<name>A0A5R9GJC6_9BACL</name>
<dbReference type="SUPFAM" id="SSF46785">
    <property type="entry name" value="Winged helix' DNA-binding domain"/>
    <property type="match status" value="1"/>
</dbReference>
<keyword evidence="1" id="KW-0238">DNA-binding</keyword>
<accession>A0A5R9GJC6</accession>
<reference evidence="1 2" key="1">
    <citation type="submission" date="2019-05" db="EMBL/GenBank/DDBJ databases">
        <authorList>
            <person name="Narsing Rao M.P."/>
            <person name="Li W.J."/>
        </authorList>
    </citation>
    <scope>NUCLEOTIDE SEQUENCE [LARGE SCALE GENOMIC DNA]</scope>
    <source>
        <strain evidence="1 2">SYSU_K30003</strain>
    </source>
</reference>
<dbReference type="RefSeq" id="WP_138192912.1">
    <property type="nucleotide sequence ID" value="NZ_VCIW01000002.1"/>
</dbReference>
<dbReference type="Proteomes" id="UP000309676">
    <property type="component" value="Unassembled WGS sequence"/>
</dbReference>